<evidence type="ECO:0000313" key="1">
    <source>
        <dbReference type="EMBL" id="CAE7261029.1"/>
    </source>
</evidence>
<dbReference type="EMBL" id="CAJNDS010001458">
    <property type="protein sequence ID" value="CAE7261029.1"/>
    <property type="molecule type" value="Genomic_DNA"/>
</dbReference>
<organism evidence="1 2">
    <name type="scientific">Symbiodinium natans</name>
    <dbReference type="NCBI Taxonomy" id="878477"/>
    <lineage>
        <taxon>Eukaryota</taxon>
        <taxon>Sar</taxon>
        <taxon>Alveolata</taxon>
        <taxon>Dinophyceae</taxon>
        <taxon>Suessiales</taxon>
        <taxon>Symbiodiniaceae</taxon>
        <taxon>Symbiodinium</taxon>
    </lineage>
</organism>
<dbReference type="InterPro" id="IPR036691">
    <property type="entry name" value="Endo/exonu/phosph_ase_sf"/>
</dbReference>
<evidence type="ECO:0000313" key="2">
    <source>
        <dbReference type="Proteomes" id="UP000604046"/>
    </source>
</evidence>
<proteinExistence type="predicted"/>
<name>A0A812MQP6_9DINO</name>
<dbReference type="Proteomes" id="UP000604046">
    <property type="component" value="Unassembled WGS sequence"/>
</dbReference>
<gene>
    <name evidence="1" type="ORF">SNAT2548_LOCUS13657</name>
</gene>
<dbReference type="SUPFAM" id="SSF56219">
    <property type="entry name" value="DNase I-like"/>
    <property type="match status" value="1"/>
</dbReference>
<keyword evidence="2" id="KW-1185">Reference proteome</keyword>
<comment type="caution">
    <text evidence="1">The sequence shown here is derived from an EMBL/GenBank/DDBJ whole genome shotgun (WGS) entry which is preliminary data.</text>
</comment>
<protein>
    <recommendedName>
        <fullName evidence="3">Reverse transcriptase domain-containing protein</fullName>
    </recommendedName>
</protein>
<accession>A0A812MQP6</accession>
<sequence length="1299" mass="143716">MMAPSLGQVILNFWEACKKHVRHNGVPSFEVRVKQAQLFAWQKLVQVGRQCLHGLLQYPSAPVQWYQHVLAGVRVGIDFAAWMQHILAEAPCAGRIKPATMPLRLGLANPSVTGCMDIKGERLNWQPILDENRGIYPAMTKLGLDAVGLTAARLSPNACLPTRVAGVLVCRGGPQYGSTAVLRSQSFAQCSAVRQDIGNNRRMWTDIVLEDGRSLFWVTLSLPPEGTQRDEEWMTELEGLACDVQLLHASSTKEPLFLCTGDMNIQPDNLGDRPEPSRTRQRAWEAFLDKTSFATFNPFWADPQPQEVHLPFRDRTVTIWPHTTRHHHRGPGRAIDLVFGSSSLAVDVFIHNSISCGGVGTCPVACCQEIGCGDHFLLRLEVALSPASSSSCAAPHFPGKWHDKRRWTTALRQAEAPLRQLTAAALQGYQDHRRAPAISNIGLEACAMLLNTMAGALRDIWIGGSVSPRSDHSSLTNITRHLEIVDSEELEDISRQLSSAPSGAALLHKTCRLLKPHTPQPVCCMIEGHHLLTETETHQKWCQALLEQCGPQSHIDQGFQHLVCNRLQTLLNNARSKHTQLHREMPFLQHEVAEVISGWSASCAMPPDLLPRALFMCNSDDWNDAVWALQKWAGPSGAAHRPSLWRAAALCPLHKKGSAAEISSFRLIFNKAQMGLVQEALFTQRWLLRVRSFVMPCQSGYVRGADDAWLLLHETCAEALSQHRPIWLVLGDFRKAFPSVIREDLLHSLADGPGVSGDSLLLCASILKQDSVLVWHSGLSEVTVSSGIPEGGTLGPLAYPCLLDSLVRELLAKECGVGLEVTVPPAWSHMCWKGQGSPSPHLVQDLKASIQLGHQLPSTEALQADATLEASALRAINDLAPHRLVAVLHADDPVILGCCRGETQRSLNILSDWARRHGASFHVGESKTVSMICCSSPCVSPTACGPSLLLDNLPLAFKNQHRWLGITWSASLSFQDTLSQKAALAGAIWSSICGLLHGHAFPLDLALSLFRSKVLPVLLFGACLYGLEANLEEFLSRLQSSWARQVLKLEPWRNAAVAAAERGWTLPLHLEVVLEIAMKRFRLWQLPDGDLYKTRFMWSHGVGQSWACKSLNLIESWGLVDWMEWKSPHCDYRAYARQHLEMAWFGSWLKEAELSQQPPAYTSFQAVHSRIPETVAAQMLPWDTRMGILSLCRLRAGSLRLSSLNGRPSAAKIQRCICCSRRTRAARVHVMAVCDHWLSQRQQVCQSLGLAADELTPADLCRSIIGCSPTATGFRAVVSWAVKLDRHHSQYWGAQRLGN</sequence>
<reference evidence="1" key="1">
    <citation type="submission" date="2021-02" db="EMBL/GenBank/DDBJ databases">
        <authorList>
            <person name="Dougan E. K."/>
            <person name="Rhodes N."/>
            <person name="Thang M."/>
            <person name="Chan C."/>
        </authorList>
    </citation>
    <scope>NUCLEOTIDE SEQUENCE</scope>
</reference>
<evidence type="ECO:0008006" key="3">
    <source>
        <dbReference type="Google" id="ProtNLM"/>
    </source>
</evidence>
<dbReference type="Gene3D" id="3.60.10.10">
    <property type="entry name" value="Endonuclease/exonuclease/phosphatase"/>
    <property type="match status" value="1"/>
</dbReference>
<dbReference type="OrthoDB" id="445826at2759"/>